<evidence type="ECO:0000256" key="9">
    <source>
        <dbReference type="ARBA" id="ARBA00023065"/>
    </source>
</evidence>
<evidence type="ECO:0000313" key="15">
    <source>
        <dbReference type="Proteomes" id="UP001595640"/>
    </source>
</evidence>
<dbReference type="PANTHER" id="PTHR40659:SF1">
    <property type="entry name" value="NICKEL_COBALT EFFLUX SYSTEM RCNA"/>
    <property type="match status" value="1"/>
</dbReference>
<evidence type="ECO:0000313" key="14">
    <source>
        <dbReference type="EMBL" id="MFC3291641.1"/>
    </source>
</evidence>
<evidence type="ECO:0000256" key="3">
    <source>
        <dbReference type="ARBA" id="ARBA00022426"/>
    </source>
</evidence>
<evidence type="ECO:0000256" key="5">
    <source>
        <dbReference type="ARBA" id="ARBA00022475"/>
    </source>
</evidence>
<dbReference type="RefSeq" id="WP_019018985.1">
    <property type="nucleotide sequence ID" value="NZ_BMXD01000005.1"/>
</dbReference>
<dbReference type="EMBL" id="JBHRUH010000011">
    <property type="protein sequence ID" value="MFC3291641.1"/>
    <property type="molecule type" value="Genomic_DNA"/>
</dbReference>
<keyword evidence="12" id="KW-0170">Cobalt</keyword>
<feature type="transmembrane region" description="Helical" evidence="13">
    <location>
        <begin position="265"/>
        <end position="292"/>
    </location>
</feature>
<evidence type="ECO:0000256" key="8">
    <source>
        <dbReference type="ARBA" id="ARBA00022989"/>
    </source>
</evidence>
<evidence type="ECO:0000256" key="2">
    <source>
        <dbReference type="ARBA" id="ARBA00004651"/>
    </source>
</evidence>
<keyword evidence="9" id="KW-0406">Ion transport</keyword>
<dbReference type="Proteomes" id="UP001595640">
    <property type="component" value="Unassembled WGS sequence"/>
</dbReference>
<dbReference type="Pfam" id="PF03824">
    <property type="entry name" value="NicO"/>
    <property type="match status" value="1"/>
</dbReference>
<evidence type="ECO:0000256" key="4">
    <source>
        <dbReference type="ARBA" id="ARBA00022448"/>
    </source>
</evidence>
<comment type="similarity">
    <text evidence="13">Belongs to the NiCoT transporter (TC 2.A.52) family.</text>
</comment>
<comment type="subcellular location">
    <subcellularLocation>
        <location evidence="2 13">Cell membrane</location>
        <topology evidence="2 13">Multi-pass membrane protein</topology>
    </subcellularLocation>
</comment>
<keyword evidence="3" id="KW-0171">Cobalt transport</keyword>
<feature type="transmembrane region" description="Helical" evidence="13">
    <location>
        <begin position="146"/>
        <end position="163"/>
    </location>
</feature>
<feature type="transmembrane region" description="Helical" evidence="13">
    <location>
        <begin position="65"/>
        <end position="83"/>
    </location>
</feature>
<keyword evidence="11 13" id="KW-0472">Membrane</keyword>
<keyword evidence="6" id="KW-0533">Nickel</keyword>
<comment type="caution">
    <text evidence="14">The sequence shown here is derived from an EMBL/GenBank/DDBJ whole genome shotgun (WGS) entry which is preliminary data.</text>
</comment>
<feature type="transmembrane region" description="Helical" evidence="13">
    <location>
        <begin position="312"/>
        <end position="334"/>
    </location>
</feature>
<dbReference type="PANTHER" id="PTHR40659">
    <property type="entry name" value="NICKEL/COBALT EFFLUX SYSTEM RCNA"/>
    <property type="match status" value="1"/>
</dbReference>
<protein>
    <recommendedName>
        <fullName evidence="13">Nickel/cobalt efflux system</fullName>
    </recommendedName>
</protein>
<evidence type="ECO:0000256" key="1">
    <source>
        <dbReference type="ARBA" id="ARBA00002510"/>
    </source>
</evidence>
<keyword evidence="4 13" id="KW-0813">Transport</keyword>
<keyword evidence="8 13" id="KW-1133">Transmembrane helix</keyword>
<keyword evidence="15" id="KW-1185">Reference proteome</keyword>
<feature type="transmembrane region" description="Helical" evidence="13">
    <location>
        <begin position="104"/>
        <end position="126"/>
    </location>
</feature>
<reference evidence="15" key="1">
    <citation type="journal article" date="2019" name="Int. J. Syst. Evol. Microbiol.">
        <title>The Global Catalogue of Microorganisms (GCM) 10K type strain sequencing project: providing services to taxonomists for standard genome sequencing and annotation.</title>
        <authorList>
            <consortium name="The Broad Institute Genomics Platform"/>
            <consortium name="The Broad Institute Genome Sequencing Center for Infectious Disease"/>
            <person name="Wu L."/>
            <person name="Ma J."/>
        </authorList>
    </citation>
    <scope>NUCLEOTIDE SEQUENCE [LARGE SCALE GENOMIC DNA]</scope>
    <source>
        <strain evidence="15">KCTC 12847</strain>
    </source>
</reference>
<organism evidence="14 15">
    <name type="scientific">Modicisalibacter luteus</name>
    <dbReference type="NCBI Taxonomy" id="453962"/>
    <lineage>
        <taxon>Bacteria</taxon>
        <taxon>Pseudomonadati</taxon>
        <taxon>Pseudomonadota</taxon>
        <taxon>Gammaproteobacteria</taxon>
        <taxon>Oceanospirillales</taxon>
        <taxon>Halomonadaceae</taxon>
        <taxon>Modicisalibacter</taxon>
    </lineage>
</organism>
<evidence type="ECO:0000256" key="12">
    <source>
        <dbReference type="ARBA" id="ARBA00023285"/>
    </source>
</evidence>
<keyword evidence="5" id="KW-1003">Cell membrane</keyword>
<comment type="function">
    <text evidence="1">Efflux system for nickel and cobalt.</text>
</comment>
<evidence type="ECO:0000256" key="10">
    <source>
        <dbReference type="ARBA" id="ARBA00023112"/>
    </source>
</evidence>
<dbReference type="InterPro" id="IPR051224">
    <property type="entry name" value="NiCoT_RcnA"/>
</dbReference>
<accession>A0ABV7LZ40</accession>
<sequence>MSRPLAVLIALLPLLGVALLTMTDTGQVLAQAIMAQTHDWQRELHRGLTLSTMALSRQPSLDTSLSLMALSLGYGVFHALGPGHGKAVITAYLLSHPTALRRGLVLTVAAALLQGLVAILLVGVMVWGMGLLTREAMAQTGLLEQASFVVLAGLGAWLTWRALTRLKRSLDRLPRKSDAAEPRASSLAFDGMAFKGMDSASHAAPMLTSTAPHADTACKHCGGHHHIDPGVTRDARESLGALLAIGLRPCSGAVMVLGVSSLLGYWWAGVLAVLAMSVGTAVTTSCLAVFAVFARQRATRLLSRTTPHWQALAGHGFALCGGILILALGLGLLLSTPEMTGPGLQGALR</sequence>
<evidence type="ECO:0000256" key="7">
    <source>
        <dbReference type="ARBA" id="ARBA00022692"/>
    </source>
</evidence>
<dbReference type="InterPro" id="IPR011541">
    <property type="entry name" value="Ni/Co_transpt_high_affinity"/>
</dbReference>
<evidence type="ECO:0000256" key="13">
    <source>
        <dbReference type="RuleBase" id="RU362101"/>
    </source>
</evidence>
<name>A0ABV7LZ40_9GAMM</name>
<proteinExistence type="inferred from homology"/>
<keyword evidence="10" id="KW-0921">Nickel transport</keyword>
<evidence type="ECO:0000256" key="11">
    <source>
        <dbReference type="ARBA" id="ARBA00023136"/>
    </source>
</evidence>
<gene>
    <name evidence="14" type="ORF">ACFOEI_06135</name>
</gene>
<keyword evidence="7 13" id="KW-0812">Transmembrane</keyword>
<evidence type="ECO:0000256" key="6">
    <source>
        <dbReference type="ARBA" id="ARBA00022596"/>
    </source>
</evidence>
<feature type="transmembrane region" description="Helical" evidence="13">
    <location>
        <begin position="239"/>
        <end position="259"/>
    </location>
</feature>